<dbReference type="RefSeq" id="WP_263123705.1">
    <property type="nucleotide sequence ID" value="NZ_CP106753.1"/>
</dbReference>
<dbReference type="EMBL" id="CP106753">
    <property type="protein sequence ID" value="UXY14406.1"/>
    <property type="molecule type" value="Genomic_DNA"/>
</dbReference>
<dbReference type="Pfam" id="PF09832">
    <property type="entry name" value="DUF2059"/>
    <property type="match status" value="1"/>
</dbReference>
<sequence>MRRLIRATIFAAACLAALPALAANEDARAEAQQLLEVMNYRKVHEDTLKSLLSELPVMLSQQTRQVFGSVKMSAAQRAVLEQELPALSKRVTAMVRVRIDAALPYSETQALTIDVMAEHFTADEIRDIATFYRTPTGQKTLTKLPEIMRMTMQKTMPRVQAQMQSLAPEIQKEFEALAAKVKAAK</sequence>
<keyword evidence="4" id="KW-1185">Reference proteome</keyword>
<feature type="chain" id="PRO_5047469669" evidence="1">
    <location>
        <begin position="23"/>
        <end position="185"/>
    </location>
</feature>
<protein>
    <submittedName>
        <fullName evidence="3">DUF2059 domain-containing protein</fullName>
    </submittedName>
</protein>
<dbReference type="InterPro" id="IPR018637">
    <property type="entry name" value="DUF2059"/>
</dbReference>
<gene>
    <name evidence="3" type="ORF">N8I74_13900</name>
</gene>
<organism evidence="3 4">
    <name type="scientific">Chitiniphilus purpureus</name>
    <dbReference type="NCBI Taxonomy" id="2981137"/>
    <lineage>
        <taxon>Bacteria</taxon>
        <taxon>Pseudomonadati</taxon>
        <taxon>Pseudomonadota</taxon>
        <taxon>Betaproteobacteria</taxon>
        <taxon>Neisseriales</taxon>
        <taxon>Chitinibacteraceae</taxon>
        <taxon>Chitiniphilus</taxon>
    </lineage>
</organism>
<evidence type="ECO:0000256" key="1">
    <source>
        <dbReference type="SAM" id="SignalP"/>
    </source>
</evidence>
<accession>A0ABY6DMS3</accession>
<feature type="signal peptide" evidence="1">
    <location>
        <begin position="1"/>
        <end position="22"/>
    </location>
</feature>
<keyword evidence="1" id="KW-0732">Signal</keyword>
<feature type="domain" description="DUF2059" evidence="2">
    <location>
        <begin position="112"/>
        <end position="163"/>
    </location>
</feature>
<evidence type="ECO:0000313" key="4">
    <source>
        <dbReference type="Proteomes" id="UP001061302"/>
    </source>
</evidence>
<evidence type="ECO:0000259" key="2">
    <source>
        <dbReference type="Pfam" id="PF09832"/>
    </source>
</evidence>
<evidence type="ECO:0000313" key="3">
    <source>
        <dbReference type="EMBL" id="UXY14406.1"/>
    </source>
</evidence>
<dbReference type="Proteomes" id="UP001061302">
    <property type="component" value="Chromosome"/>
</dbReference>
<proteinExistence type="predicted"/>
<name>A0ABY6DMS3_9NEIS</name>
<reference evidence="3" key="1">
    <citation type="submission" date="2022-10" db="EMBL/GenBank/DDBJ databases">
        <title>Chitiniphilus purpureus sp. nov., a novel chitin-degrading bacterium isolated from crawfish pond sediment.</title>
        <authorList>
            <person name="Li K."/>
        </authorList>
    </citation>
    <scope>NUCLEOTIDE SEQUENCE</scope>
    <source>
        <strain evidence="3">CD1</strain>
    </source>
</reference>